<keyword evidence="1" id="KW-1133">Transmembrane helix</keyword>
<keyword evidence="1" id="KW-0812">Transmembrane</keyword>
<dbReference type="AlphaFoldDB" id="A0A855MQM9"/>
<feature type="transmembrane region" description="Helical" evidence="1">
    <location>
        <begin position="42"/>
        <end position="63"/>
    </location>
</feature>
<feature type="transmembrane region" description="Helical" evidence="1">
    <location>
        <begin position="12"/>
        <end position="30"/>
    </location>
</feature>
<keyword evidence="1" id="KW-0472">Membrane</keyword>
<name>A0A855MQM9_9GAMM</name>
<proteinExistence type="predicted"/>
<accession>A0A855MQM9</accession>
<evidence type="ECO:0000313" key="2">
    <source>
        <dbReference type="EMBL" id="POY51628.1"/>
    </source>
</evidence>
<evidence type="ECO:0000256" key="1">
    <source>
        <dbReference type="SAM" id="Phobius"/>
    </source>
</evidence>
<comment type="caution">
    <text evidence="2">The sequence shown here is derived from an EMBL/GenBank/DDBJ whole genome shotgun (WGS) entry which is preliminary data.</text>
</comment>
<dbReference type="EMBL" id="PDVW01000002">
    <property type="protein sequence ID" value="POY51628.1"/>
    <property type="molecule type" value="Genomic_DNA"/>
</dbReference>
<reference evidence="2" key="1">
    <citation type="submission" date="2017-12" db="EMBL/GenBank/DDBJ databases">
        <title>First report on the novel genomospecies/subspecies of Pectobacterium carotovorum in Russia.</title>
        <authorList>
            <person name="Shirshikov F.V."/>
            <person name="Miroshnikov K."/>
            <person name="Toshakov S.V."/>
            <person name="Kabanova A.P."/>
            <person name="Barannik A.P."/>
            <person name="Shneider M."/>
            <person name="Ignatov A.N."/>
            <person name="Miroshnikov K.A."/>
        </authorList>
    </citation>
    <scope>NUCLEOTIDE SEQUENCE [LARGE SCALE GENOMIC DNA]</scope>
    <source>
        <strain evidence="2">F131</strain>
    </source>
</reference>
<gene>
    <name evidence="2" type="ORF">F131LOC_00502</name>
</gene>
<protein>
    <submittedName>
        <fullName evidence="2">Uncharacterized protein</fullName>
    </submittedName>
</protein>
<organism evidence="2">
    <name type="scientific">Pectobacterium versatile</name>
    <dbReference type="NCBI Taxonomy" id="2488639"/>
    <lineage>
        <taxon>Bacteria</taxon>
        <taxon>Pseudomonadati</taxon>
        <taxon>Pseudomonadota</taxon>
        <taxon>Gammaproteobacteria</taxon>
        <taxon>Enterobacterales</taxon>
        <taxon>Pectobacteriaceae</taxon>
        <taxon>Pectobacterium</taxon>
    </lineage>
</organism>
<sequence>MHEVRGLCHRAFLTMIICIGSLHHTLKPIVYQADSSGFYCTYFYRVSALTLVYPLSFFTEIHVRSHFLIHSLLFAIKPTIVKLH</sequence>